<feature type="compositionally biased region" description="Polar residues" evidence="5">
    <location>
        <begin position="72"/>
        <end position="84"/>
    </location>
</feature>
<keyword evidence="2" id="KW-0677">Repeat</keyword>
<evidence type="ECO:0000256" key="5">
    <source>
        <dbReference type="SAM" id="MobiDB-lite"/>
    </source>
</evidence>
<dbReference type="SUPFAM" id="SSF50978">
    <property type="entry name" value="WD40 repeat-like"/>
    <property type="match status" value="2"/>
</dbReference>
<feature type="compositionally biased region" description="Low complexity" evidence="5">
    <location>
        <begin position="106"/>
        <end position="129"/>
    </location>
</feature>
<dbReference type="InterPro" id="IPR036322">
    <property type="entry name" value="WD40_repeat_dom_sf"/>
</dbReference>
<evidence type="ECO:0000256" key="4">
    <source>
        <dbReference type="SAM" id="Coils"/>
    </source>
</evidence>
<feature type="compositionally biased region" description="Polar residues" evidence="5">
    <location>
        <begin position="31"/>
        <end position="46"/>
    </location>
</feature>
<feature type="compositionally biased region" description="Low complexity" evidence="5">
    <location>
        <begin position="11"/>
        <end position="28"/>
    </location>
</feature>
<gene>
    <name evidence="6" type="ORF">C9374_000152</name>
</gene>
<dbReference type="SMART" id="SM00320">
    <property type="entry name" value="WD40"/>
    <property type="match status" value="6"/>
</dbReference>
<protein>
    <recommendedName>
        <fullName evidence="8">Guanine nucleotide-binding protein subunit beta-like protein</fullName>
    </recommendedName>
</protein>
<dbReference type="PROSITE" id="PS50082">
    <property type="entry name" value="WD_REPEATS_2"/>
    <property type="match status" value="1"/>
</dbReference>
<feature type="region of interest" description="Disordered" evidence="5">
    <location>
        <begin position="1"/>
        <end position="132"/>
    </location>
</feature>
<feature type="region of interest" description="Disordered" evidence="5">
    <location>
        <begin position="463"/>
        <end position="484"/>
    </location>
</feature>
<evidence type="ECO:0008006" key="8">
    <source>
        <dbReference type="Google" id="ProtNLM"/>
    </source>
</evidence>
<feature type="compositionally biased region" description="Polar residues" evidence="5">
    <location>
        <begin position="1"/>
        <end position="10"/>
    </location>
</feature>
<keyword evidence="1 3" id="KW-0853">WD repeat</keyword>
<dbReference type="InterPro" id="IPR015943">
    <property type="entry name" value="WD40/YVTN_repeat-like_dom_sf"/>
</dbReference>
<name>A0AA88GYH8_NAELO</name>
<keyword evidence="4" id="KW-0175">Coiled coil</keyword>
<comment type="caution">
    <text evidence="6">The sequence shown here is derived from an EMBL/GenBank/DDBJ whole genome shotgun (WGS) entry which is preliminary data.</text>
</comment>
<dbReference type="InterPro" id="IPR001680">
    <property type="entry name" value="WD40_rpt"/>
</dbReference>
<dbReference type="RefSeq" id="XP_044552705.1">
    <property type="nucleotide sequence ID" value="XM_044690836.1"/>
</dbReference>
<sequence>MLQQPPKRTQTPNPTLTGSSTLLSPSGGHHQASSESNKVGSKTNTPKKPAFKTSSSSSSVGSSGSTTSSRSKVPSIQSSLYNSSTKKHVETPRPGSRASSAYTPLSNSSSTKESNSSSRCSSPSSDTTTNIGRTGELINTFKNVFKDGEVKCCCYVDKTSSIWTGGNDCHLCIYDIKDNIASLDFKRISVGGHLGDISKSSFSCMTCVNSLSQELACTVWTGFNNGKLLVWDAVSITKIFELHYHSAEITQIICVFNEITKSKFVWTCSQDSSICIIALSTFQPECVLNDQTGPIRSMVFLNHSHQVWTCSDTSIYIRSTDGKTLKQIPFSVVTRHVIFDGHHIWTSSVDGKLRVWDCETQKCIKETKAHSEMVNGLLCTTKQVWSCGDDKVLHIFDSTSLKPIKKIKANSVSVINMVALPGKRIFAFCTDNKVRIWECEGEIQCMNDLMTALEKHTETLFKEHDEKQTKKEQPSSLQEQPPFHSLTELETNRDDYESSSEDDDNSFSLRSIKESYENEIVKLRKQLQETSSLVTKYKLKLKSKTEKIEEQQVYITEKNKTIEQLQEEVKAVESLLRQSMLQCEKEKLEREELVNKISSVYLSFNGQDSTVPSNNDNTSVIKMIDELLSITDMERSKIQQLEQKYQNTNIVLHETTKELQTKLDSASKDTISLIEHLKHAKEENEHFKELITEKENTIRMLKSIPTDEDYSVYDEIEFLDKQNEELITIIEKGFPDIKKHLLNDNLSLEEKLSIILSNY</sequence>
<dbReference type="GeneID" id="68092614"/>
<evidence type="ECO:0000256" key="1">
    <source>
        <dbReference type="ARBA" id="ARBA00022574"/>
    </source>
</evidence>
<evidence type="ECO:0000256" key="3">
    <source>
        <dbReference type="PROSITE-ProRule" id="PRU00221"/>
    </source>
</evidence>
<organism evidence="6 7">
    <name type="scientific">Naegleria lovaniensis</name>
    <name type="common">Amoeba</name>
    <dbReference type="NCBI Taxonomy" id="51637"/>
    <lineage>
        <taxon>Eukaryota</taxon>
        <taxon>Discoba</taxon>
        <taxon>Heterolobosea</taxon>
        <taxon>Tetramitia</taxon>
        <taxon>Eutetramitia</taxon>
        <taxon>Vahlkampfiidae</taxon>
        <taxon>Naegleria</taxon>
    </lineage>
</organism>
<evidence type="ECO:0000256" key="2">
    <source>
        <dbReference type="ARBA" id="ARBA00022737"/>
    </source>
</evidence>
<dbReference type="Proteomes" id="UP000816034">
    <property type="component" value="Unassembled WGS sequence"/>
</dbReference>
<dbReference type="Gene3D" id="2.130.10.10">
    <property type="entry name" value="YVTN repeat-like/Quinoprotein amine dehydrogenase"/>
    <property type="match status" value="2"/>
</dbReference>
<dbReference type="EMBL" id="PYSW02000009">
    <property type="protein sequence ID" value="KAG2388713.1"/>
    <property type="molecule type" value="Genomic_DNA"/>
</dbReference>
<feature type="compositionally biased region" description="Low complexity" evidence="5">
    <location>
        <begin position="53"/>
        <end position="71"/>
    </location>
</feature>
<accession>A0AA88GYH8</accession>
<dbReference type="PANTHER" id="PTHR19857">
    <property type="entry name" value="MITOCHONDRIAL DIVISION PROTEIN 1-RELATED"/>
    <property type="match status" value="1"/>
</dbReference>
<feature type="repeat" description="WD" evidence="3">
    <location>
        <begin position="340"/>
        <end position="366"/>
    </location>
</feature>
<proteinExistence type="predicted"/>
<feature type="coiled-coil region" evidence="4">
    <location>
        <begin position="624"/>
        <end position="697"/>
    </location>
</feature>
<evidence type="ECO:0000313" key="6">
    <source>
        <dbReference type="EMBL" id="KAG2388713.1"/>
    </source>
</evidence>
<dbReference type="AlphaFoldDB" id="A0AA88GYH8"/>
<dbReference type="InterPro" id="IPR051179">
    <property type="entry name" value="WD_repeat_multifunction"/>
</dbReference>
<evidence type="ECO:0000313" key="7">
    <source>
        <dbReference type="Proteomes" id="UP000816034"/>
    </source>
</evidence>
<feature type="coiled-coil region" evidence="4">
    <location>
        <begin position="513"/>
        <end position="596"/>
    </location>
</feature>
<reference evidence="6 7" key="1">
    <citation type="journal article" date="2018" name="BMC Genomics">
        <title>The genome of Naegleria lovaniensis, the basis for a comparative approach to unravel pathogenicity factors of the human pathogenic amoeba N. fowleri.</title>
        <authorList>
            <person name="Liechti N."/>
            <person name="Schurch N."/>
            <person name="Bruggmann R."/>
            <person name="Wittwer M."/>
        </authorList>
    </citation>
    <scope>NUCLEOTIDE SEQUENCE [LARGE SCALE GENOMIC DNA]</scope>
    <source>
        <strain evidence="6 7">ATCC 30569</strain>
    </source>
</reference>
<keyword evidence="7" id="KW-1185">Reference proteome</keyword>
<feature type="compositionally biased region" description="Basic and acidic residues" evidence="5">
    <location>
        <begin position="463"/>
        <end position="473"/>
    </location>
</feature>